<keyword evidence="1" id="KW-0812">Transmembrane</keyword>
<accession>A0A3L5TPG4</accession>
<feature type="transmembrane region" description="Helical" evidence="1">
    <location>
        <begin position="26"/>
        <end position="46"/>
    </location>
</feature>
<feature type="transmembrane region" description="Helical" evidence="1">
    <location>
        <begin position="66"/>
        <end position="86"/>
    </location>
</feature>
<protein>
    <submittedName>
        <fullName evidence="2">Uncharacterized protein</fullName>
    </submittedName>
</protein>
<feature type="non-terminal residue" evidence="2">
    <location>
        <position position="151"/>
    </location>
</feature>
<dbReference type="EMBL" id="KV593631">
    <property type="protein sequence ID" value="OPL21241.1"/>
    <property type="molecule type" value="Genomic_DNA"/>
</dbReference>
<gene>
    <name evidence="2" type="ORF">AM593_07192</name>
</gene>
<reference evidence="2 3" key="1">
    <citation type="journal article" date="2016" name="PLoS ONE">
        <title>A First Insight into the Genome of the Filter-Feeder Mussel Mytilus galloprovincialis.</title>
        <authorList>
            <person name="Murgarella M."/>
            <person name="Puiu D."/>
            <person name="Novoa B."/>
            <person name="Figueras A."/>
            <person name="Posada D."/>
            <person name="Canchaya C."/>
        </authorList>
    </citation>
    <scope>NUCLEOTIDE SEQUENCE [LARGE SCALE GENOMIC DNA]</scope>
    <source>
        <tissue evidence="2">Muscle</tissue>
    </source>
</reference>
<name>A0A3L5TPG4_MYTGA</name>
<dbReference type="AlphaFoldDB" id="A0A3L5TPG4"/>
<feature type="non-terminal residue" evidence="2">
    <location>
        <position position="1"/>
    </location>
</feature>
<evidence type="ECO:0000313" key="3">
    <source>
        <dbReference type="Proteomes" id="UP000266721"/>
    </source>
</evidence>
<organism evidence="2 3">
    <name type="scientific">Mytilus galloprovincialis</name>
    <name type="common">Mediterranean mussel</name>
    <dbReference type="NCBI Taxonomy" id="29158"/>
    <lineage>
        <taxon>Eukaryota</taxon>
        <taxon>Metazoa</taxon>
        <taxon>Spiralia</taxon>
        <taxon>Lophotrochozoa</taxon>
        <taxon>Mollusca</taxon>
        <taxon>Bivalvia</taxon>
        <taxon>Autobranchia</taxon>
        <taxon>Pteriomorphia</taxon>
        <taxon>Mytilida</taxon>
        <taxon>Mytiloidea</taxon>
        <taxon>Mytilidae</taxon>
        <taxon>Mytilinae</taxon>
        <taxon>Mytilus</taxon>
    </lineage>
</organism>
<dbReference type="PANTHER" id="PTHR11161:SF0">
    <property type="entry name" value="O-ACYLTRANSFERASE LIKE PROTEIN"/>
    <property type="match status" value="1"/>
</dbReference>
<comment type="caution">
    <text evidence="2">The sequence shown here is derived from an EMBL/GenBank/DDBJ whole genome shotgun (WGS) entry which is preliminary data.</text>
</comment>
<proteinExistence type="predicted"/>
<keyword evidence="1" id="KW-1133">Transmembrane helix</keyword>
<dbReference type="Proteomes" id="UP000266721">
    <property type="component" value="Unassembled WGS sequence"/>
</dbReference>
<keyword evidence="1" id="KW-0472">Membrane</keyword>
<keyword evidence="3" id="KW-1185">Reference proteome</keyword>
<dbReference type="PANTHER" id="PTHR11161">
    <property type="entry name" value="O-ACYLTRANSFERASE"/>
    <property type="match status" value="1"/>
</dbReference>
<dbReference type="InterPro" id="IPR052728">
    <property type="entry name" value="O2_lipid_transport_reg"/>
</dbReference>
<evidence type="ECO:0000313" key="2">
    <source>
        <dbReference type="EMBL" id="OPL21241.1"/>
    </source>
</evidence>
<evidence type="ECO:0000256" key="1">
    <source>
        <dbReference type="SAM" id="Phobius"/>
    </source>
</evidence>
<sequence>MGPYLVGMFTGYLLYRTRCNIRMSKYFNFLGWGVATGVSMAVLYGLYDDMNGERLSTEMSALYNTVHRTVWGACVAWVIFSCATGYGDRNWSSQIWARSFHFFYMDKARNSYGSNQIFVKTMRRQSNLTLIQLIERTFVESFTIIKADVKH</sequence>